<organism evidence="2 3">
    <name type="scientific">Pristionchus mayeri</name>
    <dbReference type="NCBI Taxonomy" id="1317129"/>
    <lineage>
        <taxon>Eukaryota</taxon>
        <taxon>Metazoa</taxon>
        <taxon>Ecdysozoa</taxon>
        <taxon>Nematoda</taxon>
        <taxon>Chromadorea</taxon>
        <taxon>Rhabditida</taxon>
        <taxon>Rhabditina</taxon>
        <taxon>Diplogasteromorpha</taxon>
        <taxon>Diplogasteroidea</taxon>
        <taxon>Neodiplogasteridae</taxon>
        <taxon>Pristionchus</taxon>
    </lineage>
</organism>
<feature type="non-terminal residue" evidence="2">
    <location>
        <position position="423"/>
    </location>
</feature>
<evidence type="ECO:0000313" key="3">
    <source>
        <dbReference type="Proteomes" id="UP001328107"/>
    </source>
</evidence>
<feature type="region of interest" description="Disordered" evidence="1">
    <location>
        <begin position="190"/>
        <end position="295"/>
    </location>
</feature>
<proteinExistence type="predicted"/>
<dbReference type="EMBL" id="BTRK01000006">
    <property type="protein sequence ID" value="GMR62680.1"/>
    <property type="molecule type" value="Genomic_DNA"/>
</dbReference>
<dbReference type="AlphaFoldDB" id="A0AAN5DI19"/>
<keyword evidence="3" id="KW-1185">Reference proteome</keyword>
<feature type="non-terminal residue" evidence="2">
    <location>
        <position position="1"/>
    </location>
</feature>
<evidence type="ECO:0000313" key="2">
    <source>
        <dbReference type="EMBL" id="GMR62680.1"/>
    </source>
</evidence>
<accession>A0AAN5DI19</accession>
<protein>
    <submittedName>
        <fullName evidence="2">Uncharacterized protein</fullName>
    </submittedName>
</protein>
<feature type="compositionally biased region" description="Polar residues" evidence="1">
    <location>
        <begin position="251"/>
        <end position="273"/>
    </location>
</feature>
<feature type="compositionally biased region" description="Basic and acidic residues" evidence="1">
    <location>
        <begin position="278"/>
        <end position="290"/>
    </location>
</feature>
<reference evidence="3" key="1">
    <citation type="submission" date="2022-10" db="EMBL/GenBank/DDBJ databases">
        <title>Genome assembly of Pristionchus species.</title>
        <authorList>
            <person name="Yoshida K."/>
            <person name="Sommer R.J."/>
        </authorList>
    </citation>
    <scope>NUCLEOTIDE SEQUENCE [LARGE SCALE GENOMIC DNA]</scope>
    <source>
        <strain evidence="3">RS5460</strain>
    </source>
</reference>
<dbReference type="Proteomes" id="UP001328107">
    <property type="component" value="Unassembled WGS sequence"/>
</dbReference>
<feature type="compositionally biased region" description="Low complexity" evidence="1">
    <location>
        <begin position="197"/>
        <end position="213"/>
    </location>
</feature>
<name>A0AAN5DI19_9BILA</name>
<sequence>AMRSHSSPTKSPHTDSIWSHYRCAVSRIAKELHRETPNLLSEDDSENTISDYRQPVRKDKMSVTYRRSEHHASLKQIHPNLSVDQNSNRYRLRSRSRHSSLTRQLSLDLEEARSENAVLRRLLDERSETITKLRGEMSAMQKQIRQLSAGRHSERSKWIGTREGREENDRLNFTAQSVSLSELSPVISRRVDGRRQSSITYSSETRESSSISTPKRTNHSWLPQIPLQSRIAPPLPPPNPPSDRENRLHSQDQPLSTSTPKKAGTSRKQSSVSTDEDSTPKRIFNEDTNHHKSPSVSIKSIQYYLKKHRPEFIYRCEKRQTAIKVAAATRAKMEDERRSVARAVVEGRASLTAAKPFLRADPTAVKAFDEEEMRRATNKRFRSTSEFQSRVRERKHEIEKAANHLIARCFSVNTLQRSRSFGK</sequence>
<gene>
    <name evidence="2" type="ORF">PMAYCL1PPCAC_32875</name>
</gene>
<comment type="caution">
    <text evidence="2">The sequence shown here is derived from an EMBL/GenBank/DDBJ whole genome shotgun (WGS) entry which is preliminary data.</text>
</comment>
<evidence type="ECO:0000256" key="1">
    <source>
        <dbReference type="SAM" id="MobiDB-lite"/>
    </source>
</evidence>